<dbReference type="GO" id="GO:0003796">
    <property type="term" value="F:lysozyme activity"/>
    <property type="evidence" value="ECO:0007669"/>
    <property type="project" value="UniProtKB-EC"/>
</dbReference>
<dbReference type="InterPro" id="IPR051018">
    <property type="entry name" value="Bacteriophage_GH24"/>
</dbReference>
<dbReference type="Gene3D" id="1.10.530.40">
    <property type="match status" value="1"/>
</dbReference>
<reference evidence="4" key="1">
    <citation type="submission" date="2018-11" db="EMBL/GenBank/DDBJ databases">
        <authorList>
            <consortium name="Genoscope - CEA"/>
            <person name="William W."/>
        </authorList>
    </citation>
    <scope>NUCLEOTIDE SEQUENCE [LARGE SCALE GENOMIC DNA]</scope>
    <source>
        <strain evidence="4">T9AD</strain>
    </source>
</reference>
<evidence type="ECO:0000256" key="2">
    <source>
        <dbReference type="ARBA" id="ARBA00022638"/>
    </source>
</evidence>
<dbReference type="PANTHER" id="PTHR38107:SF3">
    <property type="entry name" value="LYSOZYME RRRD-RELATED"/>
    <property type="match status" value="1"/>
</dbReference>
<name>A0A653B0D2_ECTOL</name>
<dbReference type="InterPro" id="IPR023346">
    <property type="entry name" value="Lysozyme-like_dom_sf"/>
</dbReference>
<comment type="catalytic activity">
    <reaction evidence="3">
        <text>Hydrolysis of (1-&gt;4)-beta-linkages between N-acetylmuramic acid and N-acetyl-D-glucosamine residues in a peptidoglycan and between N-acetyl-D-glucosamine residues in chitodextrins.</text>
        <dbReference type="EC" id="3.2.1.17"/>
    </reaction>
</comment>
<keyword evidence="3 4" id="KW-0378">Hydrolase</keyword>
<dbReference type="OrthoDB" id="8141296at2"/>
<sequence>MSRARVLVTSLVLSAAGLAGWIASEGDSPVVEKDGVELLAPHIPTKGDVPTIGHGSTRYEDGTRVTLADPPITRERAEQLARALHSEEERRFQASLPGVKLYQEEYDLYLDFIGQYGIGNWRKPKSPRTWLLKGDYAGACDALLNWRFAAGYDCSTLVNGRPNKRCWGVWTRQLDRHAACWSAQ</sequence>
<dbReference type="InterPro" id="IPR002196">
    <property type="entry name" value="Glyco_hydro_24"/>
</dbReference>
<dbReference type="AlphaFoldDB" id="A0A653B0D2"/>
<gene>
    <name evidence="4" type="ORF">POT9AD_1117</name>
</gene>
<dbReference type="GO" id="GO:0016998">
    <property type="term" value="P:cell wall macromolecule catabolic process"/>
    <property type="evidence" value="ECO:0007669"/>
    <property type="project" value="InterPro"/>
</dbReference>
<evidence type="ECO:0000256" key="1">
    <source>
        <dbReference type="ARBA" id="ARBA00022529"/>
    </source>
</evidence>
<dbReference type="GO" id="GO:0031640">
    <property type="term" value="P:killing of cells of another organism"/>
    <property type="evidence" value="ECO:0007669"/>
    <property type="project" value="UniProtKB-KW"/>
</dbReference>
<dbReference type="EC" id="3.2.1.17" evidence="3"/>
<evidence type="ECO:0000256" key="3">
    <source>
        <dbReference type="RuleBase" id="RU003788"/>
    </source>
</evidence>
<keyword evidence="1 3" id="KW-0929">Antimicrobial</keyword>
<dbReference type="InterPro" id="IPR023347">
    <property type="entry name" value="Lysozyme_dom_sf"/>
</dbReference>
<dbReference type="GO" id="GO:0042742">
    <property type="term" value="P:defense response to bacterium"/>
    <property type="evidence" value="ECO:0007669"/>
    <property type="project" value="UniProtKB-KW"/>
</dbReference>
<dbReference type="PANTHER" id="PTHR38107">
    <property type="match status" value="1"/>
</dbReference>
<organism evidence="4">
    <name type="scientific">Ectopseudomonas oleovorans</name>
    <name type="common">Pseudomonas oleovorans</name>
    <dbReference type="NCBI Taxonomy" id="301"/>
    <lineage>
        <taxon>Bacteria</taxon>
        <taxon>Pseudomonadati</taxon>
        <taxon>Pseudomonadota</taxon>
        <taxon>Gammaproteobacteria</taxon>
        <taxon>Pseudomonadales</taxon>
        <taxon>Pseudomonadaceae</taxon>
        <taxon>Ectopseudomonas</taxon>
    </lineage>
</organism>
<dbReference type="EMBL" id="LR130779">
    <property type="protein sequence ID" value="VDN62108.1"/>
    <property type="molecule type" value="Genomic_DNA"/>
</dbReference>
<protein>
    <recommendedName>
        <fullName evidence="3">Lysozyme</fullName>
        <ecNumber evidence="3">3.2.1.17</ecNumber>
    </recommendedName>
</protein>
<keyword evidence="3 4" id="KW-0326">Glycosidase</keyword>
<proteinExistence type="inferred from homology"/>
<dbReference type="SUPFAM" id="SSF53955">
    <property type="entry name" value="Lysozyme-like"/>
    <property type="match status" value="1"/>
</dbReference>
<comment type="similarity">
    <text evidence="3">Belongs to the glycosyl hydrolase 24 family.</text>
</comment>
<keyword evidence="2 3" id="KW-0081">Bacteriolytic enzyme</keyword>
<accession>A0A653B0D2</accession>
<dbReference type="Pfam" id="PF00959">
    <property type="entry name" value="Phage_lysozyme"/>
    <property type="match status" value="1"/>
</dbReference>
<evidence type="ECO:0000313" key="4">
    <source>
        <dbReference type="EMBL" id="VDN62108.1"/>
    </source>
</evidence>
<dbReference type="GO" id="GO:0009253">
    <property type="term" value="P:peptidoglycan catabolic process"/>
    <property type="evidence" value="ECO:0007669"/>
    <property type="project" value="InterPro"/>
</dbReference>